<evidence type="ECO:0000313" key="11">
    <source>
        <dbReference type="EMBL" id="SHN57904.1"/>
    </source>
</evidence>
<dbReference type="InterPro" id="IPR036526">
    <property type="entry name" value="C-N_Hydrolase_sf"/>
</dbReference>
<dbReference type="InterPro" id="IPR004563">
    <property type="entry name" value="Apolipo_AcylTrfase"/>
</dbReference>
<evidence type="ECO:0000259" key="10">
    <source>
        <dbReference type="PROSITE" id="PS50263"/>
    </source>
</evidence>
<keyword evidence="5 9" id="KW-0812">Transmembrane</keyword>
<dbReference type="RefSeq" id="WP_072746473.1">
    <property type="nucleotide sequence ID" value="NZ_FOHL01000003.1"/>
</dbReference>
<keyword evidence="8 9" id="KW-0012">Acyltransferase</keyword>
<dbReference type="STRING" id="1189325.SAMN04488119_10381"/>
<protein>
    <recommendedName>
        <fullName evidence="9">Apolipoprotein N-acyltransferase</fullName>
        <shortName evidence="9">ALP N-acyltransferase</shortName>
        <ecNumber evidence="9">2.3.1.269</ecNumber>
    </recommendedName>
</protein>
<feature type="transmembrane region" description="Helical" evidence="9">
    <location>
        <begin position="66"/>
        <end position="84"/>
    </location>
</feature>
<dbReference type="PANTHER" id="PTHR38686">
    <property type="entry name" value="APOLIPOPROTEIN N-ACYLTRANSFERASE"/>
    <property type="match status" value="1"/>
</dbReference>
<dbReference type="HAMAP" id="MF_01148">
    <property type="entry name" value="Lnt"/>
    <property type="match status" value="1"/>
</dbReference>
<dbReference type="PROSITE" id="PS50263">
    <property type="entry name" value="CN_HYDROLASE"/>
    <property type="match status" value="1"/>
</dbReference>
<keyword evidence="6 9" id="KW-1133">Transmembrane helix</keyword>
<evidence type="ECO:0000256" key="9">
    <source>
        <dbReference type="HAMAP-Rule" id="MF_01148"/>
    </source>
</evidence>
<dbReference type="GO" id="GO:0016410">
    <property type="term" value="F:N-acyltransferase activity"/>
    <property type="evidence" value="ECO:0007669"/>
    <property type="project" value="UniProtKB-UniRule"/>
</dbReference>
<evidence type="ECO:0000313" key="12">
    <source>
        <dbReference type="Proteomes" id="UP000184066"/>
    </source>
</evidence>
<dbReference type="InterPro" id="IPR003010">
    <property type="entry name" value="C-N_Hydrolase"/>
</dbReference>
<comment type="similarity">
    <text evidence="2 9">Belongs to the CN hydrolase family. Apolipoprotein N-acyltransferase subfamily.</text>
</comment>
<proteinExistence type="inferred from homology"/>
<sequence length="504" mass="52483">MSGAKVGPAARAALMRARAAPFAAAAAAGAALALAQPPWGAWWLAPLGWAGLAALTAEAGPRRAFALGWTAGAVFFAIAISWIAEAFMVDAARHAWMAPFALAGLCGGLALFWGAGLAGFAAMRAAGAWRAVAFAGALTLAEAARARVLTGFPWALPAHVWADAPVIQTLALFGQEALGFVTLLGAALPVFARARLAWAAGGAALLAAAWLWGAHRLAAPEPSAPGPRPLVRIVQPNVAQALKWDPALAPVHWRDLLALTAAPRADGRRPDVAIWPETATAYLPDRDAEARRQAAAAARAPVLAGARRFDPAAGWFNALLVIGADGALEAVYDKAHLVPFGEYVPLRGALERLGLTGLVGQGFAAGPGPRTIRAAGLPPFAPRICYEIIFPDELPARRPDWIVQITNDAWFGDSAGPRQHLAQARFRAIEQGLPVARAANTGISAMIDARGRILARLELGTRGTLDAPLPPALAPTPFARTGGWPWLALIGALTALAATRRRAV</sequence>
<dbReference type="UniPathway" id="UPA00666"/>
<name>A0A1M7SHF6_9RHOB</name>
<feature type="transmembrane region" description="Helical" evidence="9">
    <location>
        <begin position="43"/>
        <end position="59"/>
    </location>
</feature>
<evidence type="ECO:0000256" key="3">
    <source>
        <dbReference type="ARBA" id="ARBA00022475"/>
    </source>
</evidence>
<feature type="transmembrane region" description="Helical" evidence="9">
    <location>
        <begin position="166"/>
        <end position="189"/>
    </location>
</feature>
<keyword evidence="3 9" id="KW-1003">Cell membrane</keyword>
<accession>A0A1M7SHF6</accession>
<dbReference type="Proteomes" id="UP000184066">
    <property type="component" value="Unassembled WGS sequence"/>
</dbReference>
<dbReference type="InterPro" id="IPR045378">
    <property type="entry name" value="LNT_N"/>
</dbReference>
<keyword evidence="7 9" id="KW-0472">Membrane</keyword>
<dbReference type="CDD" id="cd07571">
    <property type="entry name" value="ALP_N-acyl_transferase"/>
    <property type="match status" value="1"/>
</dbReference>
<keyword evidence="11" id="KW-0449">Lipoprotein</keyword>
<evidence type="ECO:0000256" key="7">
    <source>
        <dbReference type="ARBA" id="ARBA00023136"/>
    </source>
</evidence>
<evidence type="ECO:0000256" key="1">
    <source>
        <dbReference type="ARBA" id="ARBA00004651"/>
    </source>
</evidence>
<keyword evidence="4 9" id="KW-0808">Transferase</keyword>
<gene>
    <name evidence="9" type="primary">lnt</name>
    <name evidence="11" type="ORF">SAMN05216200_102428</name>
</gene>
<dbReference type="Pfam" id="PF00795">
    <property type="entry name" value="CN_hydrolase"/>
    <property type="match status" value="1"/>
</dbReference>
<dbReference type="EMBL" id="FRDL01000002">
    <property type="protein sequence ID" value="SHN57904.1"/>
    <property type="molecule type" value="Genomic_DNA"/>
</dbReference>
<evidence type="ECO:0000256" key="2">
    <source>
        <dbReference type="ARBA" id="ARBA00010065"/>
    </source>
</evidence>
<feature type="domain" description="CN hydrolase" evidence="10">
    <location>
        <begin position="234"/>
        <end position="471"/>
    </location>
</feature>
<evidence type="ECO:0000256" key="5">
    <source>
        <dbReference type="ARBA" id="ARBA00022692"/>
    </source>
</evidence>
<dbReference type="EC" id="2.3.1.269" evidence="9"/>
<comment type="pathway">
    <text evidence="9">Protein modification; lipoprotein biosynthesis (N-acyl transfer).</text>
</comment>
<feature type="transmembrane region" description="Helical" evidence="9">
    <location>
        <begin position="196"/>
        <end position="213"/>
    </location>
</feature>
<dbReference type="AlphaFoldDB" id="A0A1M7SHF6"/>
<comment type="function">
    <text evidence="9">Catalyzes the phospholipid dependent N-acylation of the N-terminal cysteine of apolipoprotein, the last step in lipoprotein maturation.</text>
</comment>
<evidence type="ECO:0000256" key="6">
    <source>
        <dbReference type="ARBA" id="ARBA00022989"/>
    </source>
</evidence>
<dbReference type="SUPFAM" id="SSF56317">
    <property type="entry name" value="Carbon-nitrogen hydrolase"/>
    <property type="match status" value="1"/>
</dbReference>
<dbReference type="GO" id="GO:0042158">
    <property type="term" value="P:lipoprotein biosynthetic process"/>
    <property type="evidence" value="ECO:0007669"/>
    <property type="project" value="UniProtKB-UniRule"/>
</dbReference>
<dbReference type="Pfam" id="PF20154">
    <property type="entry name" value="LNT_N"/>
    <property type="match status" value="1"/>
</dbReference>
<evidence type="ECO:0000256" key="4">
    <source>
        <dbReference type="ARBA" id="ARBA00022679"/>
    </source>
</evidence>
<dbReference type="PANTHER" id="PTHR38686:SF1">
    <property type="entry name" value="APOLIPOPROTEIN N-ACYLTRANSFERASE"/>
    <property type="match status" value="1"/>
</dbReference>
<comment type="catalytic activity">
    <reaction evidence="9">
        <text>N-terminal S-1,2-diacyl-sn-glyceryl-L-cysteinyl-[lipoprotein] + a glycerophospholipid = N-acyl-S-1,2-diacyl-sn-glyceryl-L-cysteinyl-[lipoprotein] + a 2-acyl-sn-glycero-3-phospholipid + H(+)</text>
        <dbReference type="Rhea" id="RHEA:48228"/>
        <dbReference type="Rhea" id="RHEA-COMP:14681"/>
        <dbReference type="Rhea" id="RHEA-COMP:14684"/>
        <dbReference type="ChEBI" id="CHEBI:15378"/>
        <dbReference type="ChEBI" id="CHEBI:136912"/>
        <dbReference type="ChEBI" id="CHEBI:140656"/>
        <dbReference type="ChEBI" id="CHEBI:140657"/>
        <dbReference type="ChEBI" id="CHEBI:140660"/>
        <dbReference type="EC" id="2.3.1.269"/>
    </reaction>
</comment>
<dbReference type="Gene3D" id="3.60.110.10">
    <property type="entry name" value="Carbon-nitrogen hydrolase"/>
    <property type="match status" value="1"/>
</dbReference>
<organism evidence="11 12">
    <name type="scientific">Oceanicella actignis</name>
    <dbReference type="NCBI Taxonomy" id="1189325"/>
    <lineage>
        <taxon>Bacteria</taxon>
        <taxon>Pseudomonadati</taxon>
        <taxon>Pseudomonadota</taxon>
        <taxon>Alphaproteobacteria</taxon>
        <taxon>Rhodobacterales</taxon>
        <taxon>Paracoccaceae</taxon>
        <taxon>Oceanicella</taxon>
    </lineage>
</organism>
<feature type="transmembrane region" description="Helical" evidence="9">
    <location>
        <begin position="127"/>
        <end position="146"/>
    </location>
</feature>
<dbReference type="GO" id="GO:0005886">
    <property type="term" value="C:plasma membrane"/>
    <property type="evidence" value="ECO:0007669"/>
    <property type="project" value="UniProtKB-SubCell"/>
</dbReference>
<comment type="subcellular location">
    <subcellularLocation>
        <location evidence="1 9">Cell membrane</location>
        <topology evidence="1 9">Multi-pass membrane protein</topology>
    </subcellularLocation>
</comment>
<evidence type="ECO:0000256" key="8">
    <source>
        <dbReference type="ARBA" id="ARBA00023315"/>
    </source>
</evidence>
<reference evidence="11 12" key="1">
    <citation type="submission" date="2016-12" db="EMBL/GenBank/DDBJ databases">
        <authorList>
            <person name="Song W.-J."/>
            <person name="Kurnit D.M."/>
        </authorList>
    </citation>
    <scope>NUCLEOTIDE SEQUENCE [LARGE SCALE GENOMIC DNA]</scope>
    <source>
        <strain evidence="11 12">CGMCC 1.10808</strain>
    </source>
</reference>
<feature type="transmembrane region" description="Helical" evidence="9">
    <location>
        <begin position="96"/>
        <end position="120"/>
    </location>
</feature>
<dbReference type="NCBIfam" id="TIGR00546">
    <property type="entry name" value="lnt"/>
    <property type="match status" value="1"/>
</dbReference>
<keyword evidence="12" id="KW-1185">Reference proteome</keyword>